<feature type="compositionally biased region" description="Polar residues" evidence="1">
    <location>
        <begin position="38"/>
        <end position="47"/>
    </location>
</feature>
<evidence type="ECO:0000313" key="3">
    <source>
        <dbReference type="Proteomes" id="UP000234331"/>
    </source>
</evidence>
<dbReference type="EMBL" id="FZMO01000457">
    <property type="protein sequence ID" value="SNQ50726.1"/>
    <property type="molecule type" value="Genomic_DNA"/>
</dbReference>
<reference evidence="2 3" key="1">
    <citation type="submission" date="2017-06" db="EMBL/GenBank/DDBJ databases">
        <authorList>
            <person name="Kim H.J."/>
            <person name="Triplett B.A."/>
        </authorList>
    </citation>
    <scope>NUCLEOTIDE SEQUENCE [LARGE SCALE GENOMIC DNA]</scope>
    <source>
        <strain evidence="2">FRACA_ARgP5</strain>
    </source>
</reference>
<evidence type="ECO:0000256" key="1">
    <source>
        <dbReference type="SAM" id="MobiDB-lite"/>
    </source>
</evidence>
<protein>
    <submittedName>
        <fullName evidence="2">Uncharacterized protein</fullName>
    </submittedName>
</protein>
<gene>
    <name evidence="2" type="ORF">FRACA_510025</name>
</gene>
<dbReference type="AlphaFoldDB" id="A0A2I2KYJ6"/>
<organism evidence="2 3">
    <name type="scientific">Frankia canadensis</name>
    <dbReference type="NCBI Taxonomy" id="1836972"/>
    <lineage>
        <taxon>Bacteria</taxon>
        <taxon>Bacillati</taxon>
        <taxon>Actinomycetota</taxon>
        <taxon>Actinomycetes</taxon>
        <taxon>Frankiales</taxon>
        <taxon>Frankiaceae</taxon>
        <taxon>Frankia</taxon>
    </lineage>
</organism>
<accession>A0A2I2KYJ6</accession>
<name>A0A2I2KYJ6_9ACTN</name>
<keyword evidence="3" id="KW-1185">Reference proteome</keyword>
<sequence length="93" mass="10118">MRVGQATAAPSHLSAGRLWGGSVADGTNPADVRLRVQRTASQTSPAQSERIRTTLAAQRDTRSTLRRTSPSVNPRRSLLWSHAGVAEWQTQQV</sequence>
<feature type="region of interest" description="Disordered" evidence="1">
    <location>
        <begin position="1"/>
        <end position="76"/>
    </location>
</feature>
<evidence type="ECO:0000313" key="2">
    <source>
        <dbReference type="EMBL" id="SNQ50726.1"/>
    </source>
</evidence>
<dbReference type="Proteomes" id="UP000234331">
    <property type="component" value="Unassembled WGS sequence"/>
</dbReference>
<proteinExistence type="predicted"/>